<dbReference type="AlphaFoldDB" id="A0A8J7CKT2"/>
<dbReference type="SUPFAM" id="SSF53756">
    <property type="entry name" value="UDP-Glycosyltransferase/glycogen phosphorylase"/>
    <property type="match status" value="1"/>
</dbReference>
<gene>
    <name evidence="1" type="ORF">IFK94_05485</name>
</gene>
<evidence type="ECO:0000313" key="2">
    <source>
        <dbReference type="Proteomes" id="UP000648239"/>
    </source>
</evidence>
<reference evidence="1 2" key="1">
    <citation type="submission" date="2020-08" db="EMBL/GenBank/DDBJ databases">
        <title>Acidobacteriota in marine sediments use diverse sulfur dissimilation pathways.</title>
        <authorList>
            <person name="Wasmund K."/>
        </authorList>
    </citation>
    <scope>NUCLEOTIDE SEQUENCE [LARGE SCALE GENOMIC DNA]</scope>
    <source>
        <strain evidence="1">MAG AM4</strain>
    </source>
</reference>
<comment type="caution">
    <text evidence="1">The sequence shown here is derived from an EMBL/GenBank/DDBJ whole genome shotgun (WGS) entry which is preliminary data.</text>
</comment>
<organism evidence="1 2">
    <name type="scientific">Candidatus Polarisedimenticola svalbardensis</name>
    <dbReference type="NCBI Taxonomy" id="2886004"/>
    <lineage>
        <taxon>Bacteria</taxon>
        <taxon>Pseudomonadati</taxon>
        <taxon>Acidobacteriota</taxon>
        <taxon>Candidatus Polarisedimenticolia</taxon>
        <taxon>Candidatus Polarisedimenticolales</taxon>
        <taxon>Candidatus Polarisedimenticolaceae</taxon>
        <taxon>Candidatus Polarisedimenticola</taxon>
    </lineage>
</organism>
<dbReference type="Gene3D" id="3.40.50.2000">
    <property type="entry name" value="Glycogen Phosphorylase B"/>
    <property type="match status" value="1"/>
</dbReference>
<evidence type="ECO:0008006" key="3">
    <source>
        <dbReference type="Google" id="ProtNLM"/>
    </source>
</evidence>
<dbReference type="Proteomes" id="UP000648239">
    <property type="component" value="Unassembled WGS sequence"/>
</dbReference>
<dbReference type="EMBL" id="JACXWD010000012">
    <property type="protein sequence ID" value="MBD3867558.1"/>
    <property type="molecule type" value="Genomic_DNA"/>
</dbReference>
<sequence>MTMDREEEQLAPRVMFVPVSGPGGTGEYMRSLHLARGVRGRWAGAEIRFVLSRQAPYLSQNPFAVDVTESSPTHHIREVNRFVDLFDPDVVVFDCSGRVAQMRHADRRGSATVFISQHRRKRRRGFKPGRMRHCDLHWIVQPEFVDGGLTGLERFKLRLFGRPRVTFLGPVFPDPRPPAFPMPETGYFFCCAGGGATPVDRRNSAELFAEAASEIASRTGLPGIMVMGPSYTGTLATLPGLRIVPRIEGAELAYVLAGARFAVISGGDLLGQAAALGVPAVAAPIGPDQPARIAAYVRQGLCLAAHPGSLAVTVREELTDLRIAGLRKGIQSLGLGNGMGEALDQLGSLLQTGGRPT</sequence>
<name>A0A8J7CKT2_9BACT</name>
<accession>A0A8J7CKT2</accession>
<evidence type="ECO:0000313" key="1">
    <source>
        <dbReference type="EMBL" id="MBD3867558.1"/>
    </source>
</evidence>
<proteinExistence type="predicted"/>
<protein>
    <recommendedName>
        <fullName evidence="3">Glycosyltransferase</fullName>
    </recommendedName>
</protein>